<evidence type="ECO:0000259" key="1">
    <source>
        <dbReference type="PROSITE" id="PS50181"/>
    </source>
</evidence>
<protein>
    <recommendedName>
        <fullName evidence="1">F-box domain-containing protein</fullName>
    </recommendedName>
</protein>
<name>A0A369J651_HYPMA</name>
<comment type="caution">
    <text evidence="2">The sequence shown here is derived from an EMBL/GenBank/DDBJ whole genome shotgun (WGS) entry which is preliminary data.</text>
</comment>
<evidence type="ECO:0000313" key="3">
    <source>
        <dbReference type="Proteomes" id="UP000076154"/>
    </source>
</evidence>
<gene>
    <name evidence="2" type="ORF">Hypma_002444</name>
</gene>
<dbReference type="EMBL" id="LUEZ02000122">
    <property type="protein sequence ID" value="RDB16872.1"/>
    <property type="molecule type" value="Genomic_DNA"/>
</dbReference>
<feature type="domain" description="F-box" evidence="1">
    <location>
        <begin position="275"/>
        <end position="323"/>
    </location>
</feature>
<evidence type="ECO:0000313" key="2">
    <source>
        <dbReference type="EMBL" id="RDB16872.1"/>
    </source>
</evidence>
<dbReference type="AlphaFoldDB" id="A0A369J651"/>
<keyword evidence="3" id="KW-1185">Reference proteome</keyword>
<dbReference type="PROSITE" id="PS50181">
    <property type="entry name" value="FBOX"/>
    <property type="match status" value="1"/>
</dbReference>
<dbReference type="Proteomes" id="UP000076154">
    <property type="component" value="Unassembled WGS sequence"/>
</dbReference>
<accession>A0A369J651</accession>
<dbReference type="InParanoid" id="A0A369J651"/>
<reference evidence="2" key="1">
    <citation type="submission" date="2018-04" db="EMBL/GenBank/DDBJ databases">
        <title>Whole genome sequencing of Hypsizygus marmoreus.</title>
        <authorList>
            <person name="Choi I.-G."/>
            <person name="Min B."/>
            <person name="Kim J.-G."/>
            <person name="Kim S."/>
            <person name="Oh Y.-L."/>
            <person name="Kong W.-S."/>
            <person name="Park H."/>
            <person name="Jeong J."/>
            <person name="Song E.-S."/>
        </authorList>
    </citation>
    <scope>NUCLEOTIDE SEQUENCE [LARGE SCALE GENOMIC DNA]</scope>
    <source>
        <strain evidence="2">51987-8</strain>
    </source>
</reference>
<sequence>MHPFLSNEARATFFYMLSSTKSAIYGHVPFALVSTGMEINEELVHDINIAVPRNTLLVWTSYLRSIGYYSQEMVPTPYCHSRAGDATVRCRRRNRRLSITITQSFTDSVLPIILSSDVTTYMNVITSSHIFAFYPQLTANSTAIGSFEDMAPYRGFTYYRLSMIHAPSTEHWDKPCGEACPGMWRRTRGLPGVGVLKWDCFNVIPPRRRAIAPARRKQSATSGVEDGAWGDRVPVGRRPSFDAYHEFATSMFKWRIGAQCLNESPFPFLNRISNVLMLDYLPETTEDIILSSLDPVDLLRYAKISGTTYALTHSYIRRAFNIIKLLSPFFSELEIAEFRRLQADTGMIISGDLALDFFERNPFSGAPLEVYVEHQFSLNVGRWFMSAGYDFVVRDRRNGDFKFACTAAGGQWNGQDGVHQSPIPVLLFTFYHEAKKRYIFVRTVGGSAMEAILHFDSTSMMNIISHDKAVSFYPRATFDVLETLHIHYYGGNSLNCSKREGWTVKTIPMLNLREIRTNFRSVGDRLCWTIPLGGETLAADYRVEANSWRHNFSMYNRMRYTLVLNYRMKFNYVQGHNTARESGEAAMKRHYDGKICADEYYVDVVVEVYRAL</sequence>
<dbReference type="OrthoDB" id="3041043at2759"/>
<organism evidence="2 3">
    <name type="scientific">Hypsizygus marmoreus</name>
    <name type="common">White beech mushroom</name>
    <name type="synonym">Agaricus marmoreus</name>
    <dbReference type="NCBI Taxonomy" id="39966"/>
    <lineage>
        <taxon>Eukaryota</taxon>
        <taxon>Fungi</taxon>
        <taxon>Dikarya</taxon>
        <taxon>Basidiomycota</taxon>
        <taxon>Agaricomycotina</taxon>
        <taxon>Agaricomycetes</taxon>
        <taxon>Agaricomycetidae</taxon>
        <taxon>Agaricales</taxon>
        <taxon>Tricholomatineae</taxon>
        <taxon>Lyophyllaceae</taxon>
        <taxon>Hypsizygus</taxon>
    </lineage>
</organism>
<dbReference type="InterPro" id="IPR001810">
    <property type="entry name" value="F-box_dom"/>
</dbReference>
<proteinExistence type="predicted"/>